<dbReference type="KEGG" id="spib:G8759_23240"/>
<dbReference type="GO" id="GO:0004130">
    <property type="term" value="F:cytochrome-c peroxidase activity"/>
    <property type="evidence" value="ECO:0007669"/>
    <property type="project" value="TreeGrafter"/>
</dbReference>
<dbReference type="InterPro" id="IPR051395">
    <property type="entry name" value="Cytochrome_c_Peroxidase/MauG"/>
</dbReference>
<keyword evidence="4 8" id="KW-0732">Signal</keyword>
<evidence type="ECO:0000256" key="7">
    <source>
        <dbReference type="PROSITE-ProRule" id="PRU00433"/>
    </source>
</evidence>
<keyword evidence="5" id="KW-0560">Oxidoreductase</keyword>
<keyword evidence="10" id="KW-0575">Peroxidase</keyword>
<name>A0A6G9ASE2_9BACT</name>
<accession>A0A6G9ASE2</accession>
<proteinExistence type="predicted"/>
<dbReference type="PANTHER" id="PTHR30600:SF10">
    <property type="entry name" value="BLL6722 PROTEIN"/>
    <property type="match status" value="1"/>
</dbReference>
<dbReference type="EMBL" id="CP050063">
    <property type="protein sequence ID" value="QIP15330.1"/>
    <property type="molecule type" value="Genomic_DNA"/>
</dbReference>
<keyword evidence="11" id="KW-1185">Reference proteome</keyword>
<dbReference type="GO" id="GO:0020037">
    <property type="term" value="F:heme binding"/>
    <property type="evidence" value="ECO:0007669"/>
    <property type="project" value="InterPro"/>
</dbReference>
<dbReference type="PANTHER" id="PTHR30600">
    <property type="entry name" value="CYTOCHROME C PEROXIDASE-RELATED"/>
    <property type="match status" value="1"/>
</dbReference>
<reference evidence="10 11" key="1">
    <citation type="submission" date="2020-03" db="EMBL/GenBank/DDBJ databases">
        <authorList>
            <person name="Kim M.K."/>
        </authorList>
    </citation>
    <scope>NUCLEOTIDE SEQUENCE [LARGE SCALE GENOMIC DNA]</scope>
    <source>
        <strain evidence="10 11">BT328</strain>
    </source>
</reference>
<dbReference type="GO" id="GO:0009055">
    <property type="term" value="F:electron transfer activity"/>
    <property type="evidence" value="ECO:0007669"/>
    <property type="project" value="InterPro"/>
</dbReference>
<feature type="signal peptide" evidence="8">
    <location>
        <begin position="1"/>
        <end position="22"/>
    </location>
</feature>
<feature type="domain" description="Cytochrome c" evidence="9">
    <location>
        <begin position="300"/>
        <end position="433"/>
    </location>
</feature>
<evidence type="ECO:0000256" key="5">
    <source>
        <dbReference type="ARBA" id="ARBA00023002"/>
    </source>
</evidence>
<evidence type="ECO:0000256" key="4">
    <source>
        <dbReference type="ARBA" id="ARBA00022729"/>
    </source>
</evidence>
<dbReference type="Gene3D" id="1.10.760.10">
    <property type="entry name" value="Cytochrome c-like domain"/>
    <property type="match status" value="2"/>
</dbReference>
<evidence type="ECO:0000259" key="9">
    <source>
        <dbReference type="PROSITE" id="PS51007"/>
    </source>
</evidence>
<organism evidence="10 11">
    <name type="scientific">Spirosoma aureum</name>
    <dbReference type="NCBI Taxonomy" id="2692134"/>
    <lineage>
        <taxon>Bacteria</taxon>
        <taxon>Pseudomonadati</taxon>
        <taxon>Bacteroidota</taxon>
        <taxon>Cytophagia</taxon>
        <taxon>Cytophagales</taxon>
        <taxon>Cytophagaceae</taxon>
        <taxon>Spirosoma</taxon>
    </lineage>
</organism>
<dbReference type="Proteomes" id="UP000501802">
    <property type="component" value="Chromosome"/>
</dbReference>
<dbReference type="InterPro" id="IPR004852">
    <property type="entry name" value="Di-haem_cyt_c_peroxidsae"/>
</dbReference>
<dbReference type="SUPFAM" id="SSF46626">
    <property type="entry name" value="Cytochrome c"/>
    <property type="match status" value="2"/>
</dbReference>
<evidence type="ECO:0000313" key="11">
    <source>
        <dbReference type="Proteomes" id="UP000501802"/>
    </source>
</evidence>
<dbReference type="InterPro" id="IPR038352">
    <property type="entry name" value="Imelysin_sf"/>
</dbReference>
<dbReference type="RefSeq" id="WP_167213256.1">
    <property type="nucleotide sequence ID" value="NZ_CP050063.1"/>
</dbReference>
<feature type="domain" description="Cytochrome c" evidence="9">
    <location>
        <begin position="452"/>
        <end position="594"/>
    </location>
</feature>
<evidence type="ECO:0000256" key="3">
    <source>
        <dbReference type="ARBA" id="ARBA00022723"/>
    </source>
</evidence>
<evidence type="ECO:0000256" key="8">
    <source>
        <dbReference type="SAM" id="SignalP"/>
    </source>
</evidence>
<gene>
    <name evidence="10" type="ORF">G8759_23240</name>
</gene>
<protein>
    <submittedName>
        <fullName evidence="10">Cytochrome C peroxidase</fullName>
    </submittedName>
</protein>
<evidence type="ECO:0000313" key="10">
    <source>
        <dbReference type="EMBL" id="QIP15330.1"/>
    </source>
</evidence>
<dbReference type="GO" id="GO:0030313">
    <property type="term" value="C:cell envelope"/>
    <property type="evidence" value="ECO:0007669"/>
    <property type="project" value="UniProtKB-SubCell"/>
</dbReference>
<keyword evidence="2 7" id="KW-0349">Heme</keyword>
<dbReference type="InterPro" id="IPR009056">
    <property type="entry name" value="Cyt_c-like_dom"/>
</dbReference>
<comment type="subcellular location">
    <subcellularLocation>
        <location evidence="1">Cell envelope</location>
    </subcellularLocation>
</comment>
<evidence type="ECO:0000256" key="6">
    <source>
        <dbReference type="ARBA" id="ARBA00023004"/>
    </source>
</evidence>
<dbReference type="PROSITE" id="PS51007">
    <property type="entry name" value="CYTC"/>
    <property type="match status" value="2"/>
</dbReference>
<dbReference type="InterPro" id="IPR036909">
    <property type="entry name" value="Cyt_c-like_dom_sf"/>
</dbReference>
<dbReference type="AlphaFoldDB" id="A0A6G9ASE2"/>
<keyword evidence="3 7" id="KW-0479">Metal-binding</keyword>
<dbReference type="Gene3D" id="1.20.1420.20">
    <property type="entry name" value="M75 peptidase, HXXE motif"/>
    <property type="match status" value="1"/>
</dbReference>
<keyword evidence="6 7" id="KW-0408">Iron</keyword>
<dbReference type="GO" id="GO:0046872">
    <property type="term" value="F:metal ion binding"/>
    <property type="evidence" value="ECO:0007669"/>
    <property type="project" value="UniProtKB-KW"/>
</dbReference>
<feature type="chain" id="PRO_5026210170" evidence="8">
    <location>
        <begin position="23"/>
        <end position="624"/>
    </location>
</feature>
<dbReference type="Pfam" id="PF03150">
    <property type="entry name" value="CCP_MauG"/>
    <property type="match status" value="1"/>
</dbReference>
<evidence type="ECO:0000256" key="1">
    <source>
        <dbReference type="ARBA" id="ARBA00004196"/>
    </source>
</evidence>
<evidence type="ECO:0000256" key="2">
    <source>
        <dbReference type="ARBA" id="ARBA00022617"/>
    </source>
</evidence>
<sequence length="624" mass="70397">MARLIPLLVCLMFATAVSPRPATLADQPVFRQFVADKNRFQQDLQQLIDLVATDAPADSIRAAFRRSREGYKRVEWLLEYYQPYMAMRVNGPPVVEVEEDEPGQHTTPPTGLQVIEPYLFPVTDRTQKANLQRELNVLLSYAVRLEQSIPADRLTDGDILDAMRQQLFRIVALGITGYDAPESRSGLAESAVSLGALHDVFLPYSRRLPESVGSALEQRWADAIRLLNEAPSFNDFDRVAFIREQFYPLCRALGEARQLLSIPVSASGRFLSPLIATLSDSGAFRPDYLTTYSEFISSPRKIALGKILFFDPLLSGNNARSCASCHRPERAFTDGQIKSRAFGSRKRVDRNAPTLLNAGLQKAQFYDSRALYLEDQVHDVLKNTHEMRTSPEEVIQKLSASKQYRTWFNDAFSDGLTAQNVRNSLACYVRSLTSLNARPDRYLKGENVLLSADEQLGFNLFLGKARCATCHFFPIYNGFVPPHYEKVESELIGVPRRRKIRKAKLDRDPGKFNAYQKDLQRFAFKTPTVRNVALTAPYMHNGSYRTLAQVVDFYNRGGGRGIGIQLEGQTLPSTPLDLNLQEQNALVTFLNALTDTTGYTHRPLHLPVVEGHQAWNRRKPGGRY</sequence>